<dbReference type="GO" id="GO:0046872">
    <property type="term" value="F:metal ion binding"/>
    <property type="evidence" value="ECO:0007669"/>
    <property type="project" value="UniProtKB-KW"/>
</dbReference>
<organism evidence="14 15">
    <name type="scientific">Paraburkholderia rhizosphaerae</name>
    <dbReference type="NCBI Taxonomy" id="480658"/>
    <lineage>
        <taxon>Bacteria</taxon>
        <taxon>Pseudomonadati</taxon>
        <taxon>Pseudomonadota</taxon>
        <taxon>Betaproteobacteria</taxon>
        <taxon>Burkholderiales</taxon>
        <taxon>Burkholderiaceae</taxon>
        <taxon>Paraburkholderia</taxon>
    </lineage>
</organism>
<keyword evidence="6 9" id="KW-0560">Oxidoreductase</keyword>
<evidence type="ECO:0000256" key="5">
    <source>
        <dbReference type="ARBA" id="ARBA00022857"/>
    </source>
</evidence>
<reference evidence="14 15" key="1">
    <citation type="submission" date="2019-03" db="EMBL/GenBank/DDBJ databases">
        <title>Genomic Encyclopedia of Type Strains, Phase III (KMG-III): the genomes of soil and plant-associated and newly described type strains.</title>
        <authorList>
            <person name="Whitman W."/>
        </authorList>
    </citation>
    <scope>NUCLEOTIDE SEQUENCE [LARGE SCALE GENOMIC DNA]</scope>
    <source>
        <strain evidence="14 15">LMG 29544</strain>
    </source>
</reference>
<feature type="binding site" evidence="13">
    <location>
        <begin position="601"/>
        <end position="603"/>
    </location>
    <ligand>
        <name>NADP(+)</name>
        <dbReference type="ChEBI" id="CHEBI:58349"/>
    </ligand>
</feature>
<feature type="site" description="Critical for catalysis" evidence="10">
    <location>
        <position position="256"/>
    </location>
</feature>
<comment type="cofactor">
    <cofactor evidence="12">
        <name>Mg(2+)</name>
        <dbReference type="ChEBI" id="CHEBI:18420"/>
    </cofactor>
    <cofactor evidence="12">
        <name>Mn(2+)</name>
        <dbReference type="ChEBI" id="CHEBI:29035"/>
    </cofactor>
    <text evidence="12">Binds 1 Mg(2+) or Mn(2+) ion per subunit.</text>
</comment>
<evidence type="ECO:0000256" key="1">
    <source>
        <dbReference type="ARBA" id="ARBA00022435"/>
    </source>
</evidence>
<keyword evidence="15" id="KW-1185">Reference proteome</keyword>
<evidence type="ECO:0000256" key="4">
    <source>
        <dbReference type="ARBA" id="ARBA00022842"/>
    </source>
</evidence>
<evidence type="ECO:0000256" key="11">
    <source>
        <dbReference type="PIRSR" id="PIRSR009407-2"/>
    </source>
</evidence>
<dbReference type="GO" id="GO:0006099">
    <property type="term" value="P:tricarboxylic acid cycle"/>
    <property type="evidence" value="ECO:0007669"/>
    <property type="project" value="UniProtKB-KW"/>
</dbReference>
<feature type="binding site" evidence="13">
    <location>
        <position position="650"/>
    </location>
    <ligand>
        <name>NADP(+)</name>
        <dbReference type="ChEBI" id="CHEBI:58349"/>
    </ligand>
</feature>
<comment type="caution">
    <text evidence="14">The sequence shown here is derived from an EMBL/GenBank/DDBJ whole genome shotgun (WGS) entry which is preliminary data.</text>
</comment>
<name>A0A4R8LTA5_9BURK</name>
<feature type="binding site" evidence="12">
    <location>
        <position position="351"/>
    </location>
    <ligand>
        <name>Mg(2+)</name>
        <dbReference type="ChEBI" id="CHEBI:18420"/>
    </ligand>
</feature>
<keyword evidence="4 12" id="KW-0460">Magnesium</keyword>
<dbReference type="OrthoDB" id="9807643at2"/>
<dbReference type="PANTHER" id="PTHR36999">
    <property type="entry name" value="ISOCITRATE DEHYDROGENASE [NADP]"/>
    <property type="match status" value="1"/>
</dbReference>
<dbReference type="PANTHER" id="PTHR36999:SF1">
    <property type="entry name" value="ISOCITRATE DEHYDROGENASE (NADP(+))"/>
    <property type="match status" value="1"/>
</dbReference>
<dbReference type="AlphaFoldDB" id="A0A4R8LTA5"/>
<evidence type="ECO:0000256" key="8">
    <source>
        <dbReference type="ARBA" id="ARBA00046318"/>
    </source>
</evidence>
<gene>
    <name evidence="14" type="ORF">BX592_108160</name>
</gene>
<evidence type="ECO:0000256" key="12">
    <source>
        <dbReference type="PIRSR" id="PIRSR009407-3"/>
    </source>
</evidence>
<dbReference type="Proteomes" id="UP000295509">
    <property type="component" value="Unassembled WGS sequence"/>
</dbReference>
<dbReference type="NCBIfam" id="TIGR00178">
    <property type="entry name" value="monomer_idh"/>
    <property type="match status" value="1"/>
</dbReference>
<keyword evidence="1 9" id="KW-0329">Glyoxylate bypass</keyword>
<feature type="binding site" evidence="11">
    <location>
        <begin position="133"/>
        <end position="140"/>
    </location>
    <ligand>
        <name>substrate</name>
    </ligand>
</feature>
<feature type="binding site" evidence="13">
    <location>
        <position position="590"/>
    </location>
    <ligand>
        <name>NADP(+)</name>
        <dbReference type="ChEBI" id="CHEBI:58349"/>
    </ligand>
</feature>
<keyword evidence="3 12" id="KW-0479">Metal-binding</keyword>
<dbReference type="Pfam" id="PF03971">
    <property type="entry name" value="IDH"/>
    <property type="match status" value="1"/>
</dbReference>
<feature type="binding site" evidence="13">
    <location>
        <begin position="585"/>
        <end position="586"/>
    </location>
    <ligand>
        <name>NADP(+)</name>
        <dbReference type="ChEBI" id="CHEBI:58349"/>
    </ligand>
</feature>
<feature type="binding site" evidence="12">
    <location>
        <position position="553"/>
    </location>
    <ligand>
        <name>Mg(2+)</name>
        <dbReference type="ChEBI" id="CHEBI:18420"/>
    </ligand>
</feature>
<protein>
    <recommendedName>
        <fullName evidence="9">Isocitrate dehydrogenase [NADP]</fullName>
        <ecNumber evidence="9">1.1.1.42</ecNumber>
    </recommendedName>
    <alternativeName>
        <fullName evidence="9">Oxalosuccinate decarboxylase</fullName>
    </alternativeName>
</protein>
<dbReference type="RefSeq" id="WP_134192153.1">
    <property type="nucleotide sequence ID" value="NZ_JBHLUW010000003.1"/>
</dbReference>
<dbReference type="InterPro" id="IPR004436">
    <property type="entry name" value="Isocitrate_DH_NADP_mono"/>
</dbReference>
<dbReference type="PIRSF" id="PIRSF009407">
    <property type="entry name" value="IDH_monmr"/>
    <property type="match status" value="1"/>
</dbReference>
<feature type="binding site" evidence="12">
    <location>
        <position position="549"/>
    </location>
    <ligand>
        <name>Mg(2+)</name>
        <dbReference type="ChEBI" id="CHEBI:18420"/>
    </ligand>
</feature>
<keyword evidence="5 9" id="KW-0521">NADP</keyword>
<accession>A0A4R8LTA5</accession>
<dbReference type="Gene3D" id="3.40.718.10">
    <property type="entry name" value="Isopropylmalate Dehydrogenase"/>
    <property type="match status" value="1"/>
</dbReference>
<evidence type="ECO:0000256" key="9">
    <source>
        <dbReference type="PIRNR" id="PIRNR009407"/>
    </source>
</evidence>
<feature type="binding site" evidence="13">
    <location>
        <position position="136"/>
    </location>
    <ligand>
        <name>NADP(+)</name>
        <dbReference type="ChEBI" id="CHEBI:58349"/>
    </ligand>
</feature>
<comment type="similarity">
    <text evidence="8 9">Belongs to the monomeric-type IDH family.</text>
</comment>
<evidence type="ECO:0000256" key="7">
    <source>
        <dbReference type="ARBA" id="ARBA00023554"/>
    </source>
</evidence>
<evidence type="ECO:0000256" key="10">
    <source>
        <dbReference type="PIRSR" id="PIRSR009407-1"/>
    </source>
</evidence>
<evidence type="ECO:0000256" key="6">
    <source>
        <dbReference type="ARBA" id="ARBA00023002"/>
    </source>
</evidence>
<evidence type="ECO:0000256" key="13">
    <source>
        <dbReference type="PIRSR" id="PIRSR009407-4"/>
    </source>
</evidence>
<keyword evidence="2 9" id="KW-0816">Tricarboxylic acid cycle</keyword>
<feature type="binding site" evidence="11">
    <location>
        <position position="548"/>
    </location>
    <ligand>
        <name>D-threo-isocitrate</name>
        <dbReference type="ChEBI" id="CHEBI:15562"/>
    </ligand>
</feature>
<dbReference type="SUPFAM" id="SSF53659">
    <property type="entry name" value="Isocitrate/Isopropylmalate dehydrogenase-like"/>
    <property type="match status" value="1"/>
</dbReference>
<comment type="catalytic activity">
    <reaction evidence="7 9">
        <text>D-threo-isocitrate + NADP(+) = 2-oxoglutarate + CO2 + NADPH</text>
        <dbReference type="Rhea" id="RHEA:19629"/>
        <dbReference type="ChEBI" id="CHEBI:15562"/>
        <dbReference type="ChEBI" id="CHEBI:16526"/>
        <dbReference type="ChEBI" id="CHEBI:16810"/>
        <dbReference type="ChEBI" id="CHEBI:57783"/>
        <dbReference type="ChEBI" id="CHEBI:58349"/>
        <dbReference type="EC" id="1.1.1.42"/>
    </reaction>
</comment>
<dbReference type="EMBL" id="SORE01000008">
    <property type="protein sequence ID" value="TDY50923.1"/>
    <property type="molecule type" value="Genomic_DNA"/>
</dbReference>
<evidence type="ECO:0000313" key="15">
    <source>
        <dbReference type="Proteomes" id="UP000295509"/>
    </source>
</evidence>
<sequence>MSTPPKIIYTLTDEAPALATYSLLPIVKAFTRSSGITVETRDISLAGRIIAAFPDYLKAEQKGPDDLAELGQLTTRADANIIKLPNISASVPQLKDAITELRDLGYRLPSYPDEAKTDVEKDVKARYDKIKGSAVNPVLREGNSDRRAPLSVKNYARKHPHKMGAWSAESKTHVAHMSHGDFYGSEKSALIGAAGSVRIELTAADGAKTVLKEKVAVQAGEIIDASVMSRNALRAFLEAQIADAKEKGVLFSVHLKATMMKVSDPILFGEVVSAFYKDVLAKHAETLAAAGFNPNNGIGDLYARLASLPADVRDAIEADINTQYAQRPNLAMVNSDKGITNLHVPSDVIIDASMPAMIRESGKMWGADGALYDAKAVIPDRCYAGVYQAVIEDCKQHGRFDPVTMGSVPNVGLMAQAAEEYGSHDKTFQIAANGVVRVTDDAGHVLLEHAVEAGDVWRMCQTKDAAVQDWVKLAVNRARASNTPAVFWLDANRGHDAQLIKKVEAYLPQHDISGLDIRVLAPVDATRFSVERIRAGKDTISVTGNVLRDYLTDLFPIMELGTSAKMLSIVPLMAGGGMFETGAGGSAPKHVQQLVQEGFLRWDSLGEFLALAASLEHLSAAYGNAKAKVLATTLDEATGKLLDLNKSPARKVGGLDNRGSHFYLSLYWAEALAGQSEDAVLSEQFKGVAAALAENEARIVEELGAAQSKPVNIGGYYRPNVELTSKAMRPSATMNRVIDSIA</sequence>
<dbReference type="GO" id="GO:0006097">
    <property type="term" value="P:glyoxylate cycle"/>
    <property type="evidence" value="ECO:0007669"/>
    <property type="project" value="UniProtKB-KW"/>
</dbReference>
<proteinExistence type="inferred from homology"/>
<evidence type="ECO:0000256" key="3">
    <source>
        <dbReference type="ARBA" id="ARBA00022723"/>
    </source>
</evidence>
<feature type="site" description="Critical for catalysis" evidence="10">
    <location>
        <position position="421"/>
    </location>
</feature>
<evidence type="ECO:0000313" key="14">
    <source>
        <dbReference type="EMBL" id="TDY50923.1"/>
    </source>
</evidence>
<evidence type="ECO:0000256" key="2">
    <source>
        <dbReference type="ARBA" id="ARBA00022532"/>
    </source>
</evidence>
<dbReference type="EC" id="1.1.1.42" evidence="9"/>
<dbReference type="GO" id="GO:0004450">
    <property type="term" value="F:isocitrate dehydrogenase (NADP+) activity"/>
    <property type="evidence" value="ECO:0007669"/>
    <property type="project" value="UniProtKB-EC"/>
</dbReference>
<feature type="binding site" evidence="11">
    <location>
        <position position="146"/>
    </location>
    <ligand>
        <name>D-threo-isocitrate</name>
        <dbReference type="ChEBI" id="CHEBI:15562"/>
    </ligand>
</feature>
<feature type="binding site" evidence="13">
    <location>
        <begin position="83"/>
        <end position="88"/>
    </location>
    <ligand>
        <name>NADP(+)</name>
        <dbReference type="ChEBI" id="CHEBI:58349"/>
    </ligand>
</feature>